<sequence>MANWRCSIEVALCTLLLATALLIVLASNGNNNTTQTKTAEDLAKSQSAEHRSQCLGDGAHGLLWETREVANLSVALVSGGPDLGVVRDATVWAKTVDDAVGFREIPVALDRGLVVLMKSSLRSSSGWRSTRSMFSAIILRMG</sequence>
<comment type="caution">
    <text evidence="2">The sequence shown here is derived from an EMBL/GenBank/DDBJ whole genome shotgun (WGS) entry which is preliminary data.</text>
</comment>
<dbReference type="Proteomes" id="UP001392437">
    <property type="component" value="Unassembled WGS sequence"/>
</dbReference>
<dbReference type="AlphaFoldDB" id="A0AAW0QKZ7"/>
<accession>A0AAW0QKZ7</accession>
<proteinExistence type="predicted"/>
<name>A0AAW0QKZ7_9PEZI</name>
<evidence type="ECO:0000313" key="2">
    <source>
        <dbReference type="EMBL" id="KAK8106637.1"/>
    </source>
</evidence>
<evidence type="ECO:0000256" key="1">
    <source>
        <dbReference type="SAM" id="SignalP"/>
    </source>
</evidence>
<evidence type="ECO:0000313" key="3">
    <source>
        <dbReference type="Proteomes" id="UP001392437"/>
    </source>
</evidence>
<reference evidence="2 3" key="1">
    <citation type="submission" date="2023-01" db="EMBL/GenBank/DDBJ databases">
        <title>Analysis of 21 Apiospora genomes using comparative genomics revels a genus with tremendous synthesis potential of carbohydrate active enzymes and secondary metabolites.</title>
        <authorList>
            <person name="Sorensen T."/>
        </authorList>
    </citation>
    <scope>NUCLEOTIDE SEQUENCE [LARGE SCALE GENOMIC DNA]</scope>
    <source>
        <strain evidence="2 3">CBS 117206</strain>
    </source>
</reference>
<keyword evidence="1" id="KW-0732">Signal</keyword>
<dbReference type="EMBL" id="JAQQWP010000008">
    <property type="protein sequence ID" value="KAK8106637.1"/>
    <property type="molecule type" value="Genomic_DNA"/>
</dbReference>
<feature type="signal peptide" evidence="1">
    <location>
        <begin position="1"/>
        <end position="26"/>
    </location>
</feature>
<keyword evidence="3" id="KW-1185">Reference proteome</keyword>
<gene>
    <name evidence="2" type="ORF">PG999_009996</name>
</gene>
<feature type="chain" id="PRO_5043317743" evidence="1">
    <location>
        <begin position="27"/>
        <end position="142"/>
    </location>
</feature>
<organism evidence="2 3">
    <name type="scientific">Apiospora kogelbergensis</name>
    <dbReference type="NCBI Taxonomy" id="1337665"/>
    <lineage>
        <taxon>Eukaryota</taxon>
        <taxon>Fungi</taxon>
        <taxon>Dikarya</taxon>
        <taxon>Ascomycota</taxon>
        <taxon>Pezizomycotina</taxon>
        <taxon>Sordariomycetes</taxon>
        <taxon>Xylariomycetidae</taxon>
        <taxon>Amphisphaeriales</taxon>
        <taxon>Apiosporaceae</taxon>
        <taxon>Apiospora</taxon>
    </lineage>
</organism>
<protein>
    <submittedName>
        <fullName evidence="2">Uncharacterized protein</fullName>
    </submittedName>
</protein>